<reference evidence="1" key="1">
    <citation type="submission" date="2014-09" db="EMBL/GenBank/DDBJ databases">
        <authorList>
            <person name="Magalhaes I.L.F."/>
            <person name="Oliveira U."/>
            <person name="Santos F.R."/>
            <person name="Vidigal T.H.D.A."/>
            <person name="Brescovit A.D."/>
            <person name="Santos A.J."/>
        </authorList>
    </citation>
    <scope>NUCLEOTIDE SEQUENCE</scope>
    <source>
        <tissue evidence="1">Shoot tissue taken approximately 20 cm above the soil surface</tissue>
    </source>
</reference>
<name>A0A0A9H1N5_ARUDO</name>
<dbReference type="EMBL" id="GBRH01169140">
    <property type="protein sequence ID" value="JAE28756.1"/>
    <property type="molecule type" value="Transcribed_RNA"/>
</dbReference>
<dbReference type="AlphaFoldDB" id="A0A0A9H1N5"/>
<reference evidence="1" key="2">
    <citation type="journal article" date="2015" name="Data Brief">
        <title>Shoot transcriptome of the giant reed, Arundo donax.</title>
        <authorList>
            <person name="Barrero R.A."/>
            <person name="Guerrero F.D."/>
            <person name="Moolhuijzen P."/>
            <person name="Goolsby J.A."/>
            <person name="Tidwell J."/>
            <person name="Bellgard S.E."/>
            <person name="Bellgard M.I."/>
        </authorList>
    </citation>
    <scope>NUCLEOTIDE SEQUENCE</scope>
    <source>
        <tissue evidence="1">Shoot tissue taken approximately 20 cm above the soil surface</tissue>
    </source>
</reference>
<proteinExistence type="predicted"/>
<organism evidence="1">
    <name type="scientific">Arundo donax</name>
    <name type="common">Giant reed</name>
    <name type="synonym">Donax arundinaceus</name>
    <dbReference type="NCBI Taxonomy" id="35708"/>
    <lineage>
        <taxon>Eukaryota</taxon>
        <taxon>Viridiplantae</taxon>
        <taxon>Streptophyta</taxon>
        <taxon>Embryophyta</taxon>
        <taxon>Tracheophyta</taxon>
        <taxon>Spermatophyta</taxon>
        <taxon>Magnoliopsida</taxon>
        <taxon>Liliopsida</taxon>
        <taxon>Poales</taxon>
        <taxon>Poaceae</taxon>
        <taxon>PACMAD clade</taxon>
        <taxon>Arundinoideae</taxon>
        <taxon>Arundineae</taxon>
        <taxon>Arundo</taxon>
    </lineage>
</organism>
<sequence>MGVLGSSARARLASLSEKSERSTRLVGGRACLGACGSKNFTCYRERADSARSAWQGLACSRQRGEVSSAGNQTRPMLLFIRLFGVCWLNFSD</sequence>
<protein>
    <submittedName>
        <fullName evidence="1">Uncharacterized protein</fullName>
    </submittedName>
</protein>
<evidence type="ECO:0000313" key="1">
    <source>
        <dbReference type="EMBL" id="JAE28756.1"/>
    </source>
</evidence>
<accession>A0A0A9H1N5</accession>